<gene>
    <name evidence="1" type="ORF">SPARVUS_LOCUS12110316</name>
</gene>
<organism evidence="1 2">
    <name type="scientific">Staurois parvus</name>
    <dbReference type="NCBI Taxonomy" id="386267"/>
    <lineage>
        <taxon>Eukaryota</taxon>
        <taxon>Metazoa</taxon>
        <taxon>Chordata</taxon>
        <taxon>Craniata</taxon>
        <taxon>Vertebrata</taxon>
        <taxon>Euteleostomi</taxon>
        <taxon>Amphibia</taxon>
        <taxon>Batrachia</taxon>
        <taxon>Anura</taxon>
        <taxon>Neobatrachia</taxon>
        <taxon>Ranoidea</taxon>
        <taxon>Ranidae</taxon>
        <taxon>Staurois</taxon>
    </lineage>
</organism>
<accession>A0ABN9FI66</accession>
<evidence type="ECO:0000313" key="2">
    <source>
        <dbReference type="Proteomes" id="UP001162483"/>
    </source>
</evidence>
<dbReference type="EMBL" id="CATNWA010016949">
    <property type="protein sequence ID" value="CAI9596713.1"/>
    <property type="molecule type" value="Genomic_DNA"/>
</dbReference>
<name>A0ABN9FI66_9NEOB</name>
<keyword evidence="2" id="KW-1185">Reference proteome</keyword>
<sequence>MTPNKTYRVESLCTCSNLFLSWESPCDQHRANHHCPDRGHRFCILIEQNENSSYKL</sequence>
<dbReference type="Proteomes" id="UP001162483">
    <property type="component" value="Unassembled WGS sequence"/>
</dbReference>
<evidence type="ECO:0000313" key="1">
    <source>
        <dbReference type="EMBL" id="CAI9596713.1"/>
    </source>
</evidence>
<comment type="caution">
    <text evidence="1">The sequence shown here is derived from an EMBL/GenBank/DDBJ whole genome shotgun (WGS) entry which is preliminary data.</text>
</comment>
<reference evidence="1" key="1">
    <citation type="submission" date="2023-05" db="EMBL/GenBank/DDBJ databases">
        <authorList>
            <person name="Stuckert A."/>
        </authorList>
    </citation>
    <scope>NUCLEOTIDE SEQUENCE</scope>
</reference>
<proteinExistence type="predicted"/>
<protein>
    <submittedName>
        <fullName evidence="1">Uncharacterized protein</fullName>
    </submittedName>
</protein>